<dbReference type="GO" id="GO:0042597">
    <property type="term" value="C:periplasmic space"/>
    <property type="evidence" value="ECO:0007669"/>
    <property type="project" value="UniProtKB-ARBA"/>
</dbReference>
<evidence type="ECO:0000313" key="8">
    <source>
        <dbReference type="EMBL" id="KRL84510.1"/>
    </source>
</evidence>
<evidence type="ECO:0000256" key="1">
    <source>
        <dbReference type="ARBA" id="ARBA00004196"/>
    </source>
</evidence>
<evidence type="ECO:0000256" key="3">
    <source>
        <dbReference type="ARBA" id="ARBA00022448"/>
    </source>
</evidence>
<evidence type="ECO:0000256" key="5">
    <source>
        <dbReference type="ARBA" id="ARBA00022856"/>
    </source>
</evidence>
<keyword evidence="4 6" id="KW-0732">Signal</keyword>
<keyword evidence="9" id="KW-1185">Reference proteome</keyword>
<evidence type="ECO:0000313" key="9">
    <source>
        <dbReference type="Proteomes" id="UP000051922"/>
    </source>
</evidence>
<dbReference type="PATRIC" id="fig|1423783.4.peg.2175"/>
<dbReference type="PANTHER" id="PTHR30290:SF10">
    <property type="entry name" value="PERIPLASMIC OLIGOPEPTIDE-BINDING PROTEIN-RELATED"/>
    <property type="match status" value="1"/>
</dbReference>
<dbReference type="SUPFAM" id="SSF53850">
    <property type="entry name" value="Periplasmic binding protein-like II"/>
    <property type="match status" value="1"/>
</dbReference>
<dbReference type="Gene3D" id="3.40.190.10">
    <property type="entry name" value="Periplasmic binding protein-like II"/>
    <property type="match status" value="1"/>
</dbReference>
<dbReference type="Pfam" id="PF00496">
    <property type="entry name" value="SBP_bac_5"/>
    <property type="match status" value="1"/>
</dbReference>
<evidence type="ECO:0000259" key="7">
    <source>
        <dbReference type="Pfam" id="PF00496"/>
    </source>
</evidence>
<evidence type="ECO:0000256" key="6">
    <source>
        <dbReference type="SAM" id="SignalP"/>
    </source>
</evidence>
<dbReference type="GO" id="GO:0030313">
    <property type="term" value="C:cell envelope"/>
    <property type="evidence" value="ECO:0007669"/>
    <property type="project" value="UniProtKB-SubCell"/>
</dbReference>
<organism evidence="8 9">
    <name type="scientific">Lacticaseibacillus pantheris DSM 15945 = JCM 12539 = NBRC 106106</name>
    <dbReference type="NCBI Taxonomy" id="1423783"/>
    <lineage>
        <taxon>Bacteria</taxon>
        <taxon>Bacillati</taxon>
        <taxon>Bacillota</taxon>
        <taxon>Bacilli</taxon>
        <taxon>Lactobacillales</taxon>
        <taxon>Lactobacillaceae</taxon>
        <taxon>Lacticaseibacillus</taxon>
    </lineage>
</organism>
<keyword evidence="5" id="KW-0571">Peptide transport</keyword>
<evidence type="ECO:0000256" key="4">
    <source>
        <dbReference type="ARBA" id="ARBA00022729"/>
    </source>
</evidence>
<dbReference type="GO" id="GO:0015833">
    <property type="term" value="P:peptide transport"/>
    <property type="evidence" value="ECO:0007669"/>
    <property type="project" value="UniProtKB-KW"/>
</dbReference>
<dbReference type="GO" id="GO:1904680">
    <property type="term" value="F:peptide transmembrane transporter activity"/>
    <property type="evidence" value="ECO:0007669"/>
    <property type="project" value="TreeGrafter"/>
</dbReference>
<dbReference type="PROSITE" id="PS51257">
    <property type="entry name" value="PROKAR_LIPOPROTEIN"/>
    <property type="match status" value="1"/>
</dbReference>
<dbReference type="GO" id="GO:0043190">
    <property type="term" value="C:ATP-binding cassette (ABC) transporter complex"/>
    <property type="evidence" value="ECO:0007669"/>
    <property type="project" value="InterPro"/>
</dbReference>
<dbReference type="PANTHER" id="PTHR30290">
    <property type="entry name" value="PERIPLASMIC BINDING COMPONENT OF ABC TRANSPORTER"/>
    <property type="match status" value="1"/>
</dbReference>
<reference evidence="8 9" key="1">
    <citation type="journal article" date="2015" name="Genome Announc.">
        <title>Expanding the biotechnology potential of lactobacilli through comparative genomics of 213 strains and associated genera.</title>
        <authorList>
            <person name="Sun Z."/>
            <person name="Harris H.M."/>
            <person name="McCann A."/>
            <person name="Guo C."/>
            <person name="Argimon S."/>
            <person name="Zhang W."/>
            <person name="Yang X."/>
            <person name="Jeffery I.B."/>
            <person name="Cooney J.C."/>
            <person name="Kagawa T.F."/>
            <person name="Liu W."/>
            <person name="Song Y."/>
            <person name="Salvetti E."/>
            <person name="Wrobel A."/>
            <person name="Rasinkangas P."/>
            <person name="Parkhill J."/>
            <person name="Rea M.C."/>
            <person name="O'Sullivan O."/>
            <person name="Ritari J."/>
            <person name="Douillard F.P."/>
            <person name="Paul Ross R."/>
            <person name="Yang R."/>
            <person name="Briner A.E."/>
            <person name="Felis G.E."/>
            <person name="de Vos W.M."/>
            <person name="Barrangou R."/>
            <person name="Klaenhammer T.R."/>
            <person name="Caufield P.W."/>
            <person name="Cui Y."/>
            <person name="Zhang H."/>
            <person name="O'Toole P.W."/>
        </authorList>
    </citation>
    <scope>NUCLEOTIDE SEQUENCE [LARGE SCALE GENOMIC DNA]</scope>
    <source>
        <strain evidence="8 9">DSM 15945</strain>
    </source>
</reference>
<dbReference type="InterPro" id="IPR000914">
    <property type="entry name" value="SBP_5_dom"/>
</dbReference>
<dbReference type="Gene3D" id="3.10.105.10">
    <property type="entry name" value="Dipeptide-binding Protein, Domain 3"/>
    <property type="match status" value="1"/>
</dbReference>
<dbReference type="Gene3D" id="3.90.76.10">
    <property type="entry name" value="Dipeptide-binding Protein, Domain 1"/>
    <property type="match status" value="1"/>
</dbReference>
<evidence type="ECO:0000256" key="2">
    <source>
        <dbReference type="ARBA" id="ARBA00005695"/>
    </source>
</evidence>
<dbReference type="AlphaFoldDB" id="A0A0R1TUK2"/>
<sequence>MQKKYWSLMALSAVMLLAACGKQSSSGGKPQTIARMSADVIATMDTAKFSDGVSSQAMSDTMAGLYRYKNNKLTPDMAAKRATVSKDQKTYTFHLRKNIRWSDGKTVTAEDFVYAWQRVANPATKSPYAYILSGIKNADAILTGKAKASSLGVKAIDKHTFQVTLEKPMPYFESMICLQTFDPVEKSVVEKYGSKYATSATKLTFNGPYILKNWNGANNSWTETKNPRYWNASQYHVQKLKYQVVKDASTAMNLYSSGKLDDVTVTGDDAQQSKNDPGYNVVKQSWLTYLSMNKDVVPAFGNVQIRRALSLAINRSAFIKQVLGDGSTPARSMVPTNMMYNEQTNADFGKEAIKGGYGQYTAYDLKQARQLFKDGMAATGTTSLNFTLVTSDSTADKNTATYLQSAFAKLATGNLKVNVTIKSVPQKNWLELGRAHEYGMLMSLWGADYPDASNFLNRYTTSTQDFSGAWSNAQYDQYISDAAGKDATNSSKRWRDLMAANRLITKDMGSIPLYQWGTAHLTKTSVKGMTYEPNSMFEYTGATNK</sequence>
<name>A0A0R1TUK2_9LACO</name>
<dbReference type="CDD" id="cd08504">
    <property type="entry name" value="PBP2_OppA"/>
    <property type="match status" value="1"/>
</dbReference>
<comment type="similarity">
    <text evidence="2">Belongs to the bacterial solute-binding protein 5 family.</text>
</comment>
<dbReference type="FunFam" id="3.90.76.10:FF:000001">
    <property type="entry name" value="Oligopeptide ABC transporter substrate-binding protein"/>
    <property type="match status" value="1"/>
</dbReference>
<dbReference type="STRING" id="1423783.FC50_GL002121"/>
<dbReference type="InterPro" id="IPR030678">
    <property type="entry name" value="Peptide/Ni-bd"/>
</dbReference>
<accession>A0A0R1TUK2</accession>
<feature type="chain" id="PRO_5038945856" evidence="6">
    <location>
        <begin position="19"/>
        <end position="545"/>
    </location>
</feature>
<dbReference type="Proteomes" id="UP000051922">
    <property type="component" value="Unassembled WGS sequence"/>
</dbReference>
<proteinExistence type="inferred from homology"/>
<dbReference type="InterPro" id="IPR039424">
    <property type="entry name" value="SBP_5"/>
</dbReference>
<dbReference type="RefSeq" id="WP_054650623.1">
    <property type="nucleotide sequence ID" value="NZ_AZFJ01000061.1"/>
</dbReference>
<keyword evidence="5" id="KW-0653">Protein transport</keyword>
<comment type="caution">
    <text evidence="8">The sequence shown here is derived from an EMBL/GenBank/DDBJ whole genome shotgun (WGS) entry which is preliminary data.</text>
</comment>
<keyword evidence="3" id="KW-0813">Transport</keyword>
<feature type="domain" description="Solute-binding protein family 5" evidence="7">
    <location>
        <begin position="72"/>
        <end position="465"/>
    </location>
</feature>
<protein>
    <submittedName>
        <fullName evidence="8">Oligopeptide ABC transporter substrate-binding protein</fullName>
    </submittedName>
</protein>
<dbReference type="EMBL" id="AZFJ01000061">
    <property type="protein sequence ID" value="KRL84510.1"/>
    <property type="molecule type" value="Genomic_DNA"/>
</dbReference>
<comment type="subcellular location">
    <subcellularLocation>
        <location evidence="1">Cell envelope</location>
    </subcellularLocation>
</comment>
<gene>
    <name evidence="8" type="ORF">FC50_GL002121</name>
</gene>
<dbReference type="OrthoDB" id="403896at2"/>
<feature type="signal peptide" evidence="6">
    <location>
        <begin position="1"/>
        <end position="18"/>
    </location>
</feature>
<dbReference type="PIRSF" id="PIRSF002741">
    <property type="entry name" value="MppA"/>
    <property type="match status" value="1"/>
</dbReference>